<dbReference type="PANTHER" id="PTHR43399:SF5">
    <property type="entry name" value="PEPTIDASE S8 FAMILY WITH PROTEASE-ASSOCIATED DOMAIN"/>
    <property type="match status" value="1"/>
</dbReference>
<feature type="active site" description="Charge relay system" evidence="4">
    <location>
        <position position="469"/>
    </location>
</feature>
<evidence type="ECO:0000256" key="4">
    <source>
        <dbReference type="PROSITE-ProRule" id="PRU01240"/>
    </source>
</evidence>
<evidence type="ECO:0000256" key="2">
    <source>
        <dbReference type="ARBA" id="ARBA00022801"/>
    </source>
</evidence>
<dbReference type="PROSITE" id="PS51892">
    <property type="entry name" value="SUBTILASE"/>
    <property type="match status" value="1"/>
</dbReference>
<dbReference type="Gene3D" id="2.60.120.380">
    <property type="match status" value="1"/>
</dbReference>
<dbReference type="Gene3D" id="2.60.40.4070">
    <property type="match status" value="1"/>
</dbReference>
<dbReference type="Pfam" id="PF00082">
    <property type="entry name" value="Peptidase_S8"/>
    <property type="match status" value="1"/>
</dbReference>
<evidence type="ECO:0000313" key="6">
    <source>
        <dbReference type="EMBL" id="HDY58478.1"/>
    </source>
</evidence>
<comment type="caution">
    <text evidence="6">The sequence shown here is derived from an EMBL/GenBank/DDBJ whole genome shotgun (WGS) entry which is preliminary data.</text>
</comment>
<dbReference type="InterPro" id="IPR036852">
    <property type="entry name" value="Peptidase_S8/S53_dom_sf"/>
</dbReference>
<feature type="active site" description="Charge relay system" evidence="4">
    <location>
        <position position="238"/>
    </location>
</feature>
<dbReference type="CDD" id="cd04842">
    <property type="entry name" value="Peptidases_S8_Kp43_protease"/>
    <property type="match status" value="1"/>
</dbReference>
<dbReference type="AlphaFoldDB" id="A0A7V0Z4I4"/>
<protein>
    <submittedName>
        <fullName evidence="6">T9SS type A sorting domain-containing protein</fullName>
    </submittedName>
</protein>
<dbReference type="NCBIfam" id="TIGR04183">
    <property type="entry name" value="Por_Secre_tail"/>
    <property type="match status" value="1"/>
</dbReference>
<comment type="similarity">
    <text evidence="4">Belongs to the peptidase S8 family.</text>
</comment>
<sequence>MQIILILSLITVVDPYLVSHQSGAFTPPYLPEYDYVAIGAYYFNPKEKLPEIPAELTGESDYYLIHLKGPVYEDMKKAIEAYGIKLIQYIPFNAFIAKMDKNKKTVIEGLPFINLIGNYEPAYKISTLFKELPDEKEWLILPFPDENVYLVKNKIEKLGCEILEVSDDPYCRVLKIRSERTNLNLIARMPEVMYIEPYLQPVAYNQSAQWVTQTWKQVDRKVWRKGLLGTGQVVSTADTGILTSHDMFRDPAVNITTWGNYPTHRKIIAYLQPTGSSSAFGDVAGGSWHGTHTAGTICGDDSYVSGSNPNDGMPLKAKMFFMDIGTSTGGLSVPSNLANLYQPPYNGNAGGAARVSSHSWGSTSGAGSYTSYCQQTDQFMWNNRDFMILYAAGNSGPGSGTVYPPGTSKNILTLGATMNSTSATTMADFSSRGPTADNRIKPTVTAPGYFLYSSAGPNNNSYLGMAGTSMATPCAAGNSALVRQYFAKGFYPSGDSNPSNAWSFIPASVIKAIIVNGAHPSITGSTIPDNNTGWGRVCLDDALYFNGDVRKLWVTYDSVSTGQYDEFTVTVNNQSEPLKITLVWTDYPAAAGASVTIVNNLDLMVTSPTGTVYLGNVYSGGQSTPGGSADARNVEENVRRNVPEIGNWVIRVTGTSVPQGTNQPYAVVVSGGLGPTTSPVLHIAGQRIYDPPPNGNYNGRCDAGETVQLIDTLKNLSNVGVTSCVGVLRESSPYITLIDSVGNFGDIAVGGTGNNGGSPFRFSISSSTPAGTFVDMMLHLTGSGGYSQDIGFSLEIGVGEVHVIWGPKQVQIAPGDTHFLYGLGYNTSNDRLYVTNAYERTIYMYSSDSNVTYLGYITAPDTFGTDIKYCGYDNTFWHVADWSQAYPNGKRIMKINTSGTVLRQFANPANDYPTGLAWIPTSRLIYTADRRTNAGVPPIIYRCDTLGGNVSSYNLTIGDNYGPRGMAIEPYGPDTTLLLAYTHFSSDATPVLLKVALYELRRSDGAVLNSVDLPGWNVRGVEYDPRDGNYWLTIAQNPNRAIVKILGFRGIPGVGVDESGKPSPMEKISLSPGMPTPFSKNLKFSYSVPIKTRVKLALYDITGRLVKTFVNGEVEPGTKTIIWDGVADDNKVCASGVYLCHLETEQGSLVRKFVLAR</sequence>
<proteinExistence type="inferred from homology"/>
<dbReference type="InterPro" id="IPR015500">
    <property type="entry name" value="Peptidase_S8_subtilisin-rel"/>
</dbReference>
<evidence type="ECO:0000256" key="3">
    <source>
        <dbReference type="ARBA" id="ARBA00022825"/>
    </source>
</evidence>
<dbReference type="SUPFAM" id="SSF75011">
    <property type="entry name" value="3-carboxy-cis,cis-mucoante lactonizing enzyme"/>
    <property type="match status" value="1"/>
</dbReference>
<dbReference type="InterPro" id="IPR034058">
    <property type="entry name" value="TagA/B/C/D_pept_dom"/>
</dbReference>
<organism evidence="6">
    <name type="scientific">candidate division WOR-3 bacterium</name>
    <dbReference type="NCBI Taxonomy" id="2052148"/>
    <lineage>
        <taxon>Bacteria</taxon>
        <taxon>Bacteria division WOR-3</taxon>
    </lineage>
</organism>
<dbReference type="InterPro" id="IPR023828">
    <property type="entry name" value="Peptidase_S8_Ser-AS"/>
</dbReference>
<dbReference type="Gene3D" id="3.40.50.200">
    <property type="entry name" value="Peptidase S8/S53 domain"/>
    <property type="match status" value="1"/>
</dbReference>
<evidence type="ECO:0000256" key="1">
    <source>
        <dbReference type="ARBA" id="ARBA00022670"/>
    </source>
</evidence>
<name>A0A7V0Z4I4_UNCW3</name>
<feature type="active site" description="Charge relay system" evidence="4">
    <location>
        <position position="289"/>
    </location>
</feature>
<accession>A0A7V0Z4I4</accession>
<dbReference type="GO" id="GO:0004252">
    <property type="term" value="F:serine-type endopeptidase activity"/>
    <property type="evidence" value="ECO:0007669"/>
    <property type="project" value="UniProtKB-UniRule"/>
</dbReference>
<dbReference type="InterPro" id="IPR026444">
    <property type="entry name" value="Secre_tail"/>
</dbReference>
<dbReference type="GO" id="GO:0006508">
    <property type="term" value="P:proteolysis"/>
    <property type="evidence" value="ECO:0007669"/>
    <property type="project" value="UniProtKB-KW"/>
</dbReference>
<dbReference type="PANTHER" id="PTHR43399">
    <property type="entry name" value="SUBTILISIN-RELATED"/>
    <property type="match status" value="1"/>
</dbReference>
<dbReference type="InterPro" id="IPR000209">
    <property type="entry name" value="Peptidase_S8/S53_dom"/>
</dbReference>
<evidence type="ECO:0000259" key="5">
    <source>
        <dbReference type="Pfam" id="PF00082"/>
    </source>
</evidence>
<dbReference type="EMBL" id="DSKY01000009">
    <property type="protein sequence ID" value="HDY58478.1"/>
    <property type="molecule type" value="Genomic_DNA"/>
</dbReference>
<reference evidence="6" key="1">
    <citation type="journal article" date="2020" name="mSystems">
        <title>Genome- and Community-Level Interaction Insights into Carbon Utilization and Element Cycling Functions of Hydrothermarchaeota in Hydrothermal Sediment.</title>
        <authorList>
            <person name="Zhou Z."/>
            <person name="Liu Y."/>
            <person name="Xu W."/>
            <person name="Pan J."/>
            <person name="Luo Z.H."/>
            <person name="Li M."/>
        </authorList>
    </citation>
    <scope>NUCLEOTIDE SEQUENCE [LARGE SCALE GENOMIC DNA]</scope>
    <source>
        <strain evidence="6">SpSt-258</strain>
    </source>
</reference>
<feature type="domain" description="Peptidase S8/S53" evidence="5">
    <location>
        <begin position="229"/>
        <end position="535"/>
    </location>
</feature>
<dbReference type="PROSITE" id="PS00138">
    <property type="entry name" value="SUBTILASE_SER"/>
    <property type="match status" value="1"/>
</dbReference>
<gene>
    <name evidence="6" type="ORF">ENP86_02865</name>
</gene>
<keyword evidence="1 4" id="KW-0645">Protease</keyword>
<dbReference type="PRINTS" id="PR00723">
    <property type="entry name" value="SUBTILISIN"/>
</dbReference>
<keyword evidence="3 4" id="KW-0720">Serine protease</keyword>
<dbReference type="InterPro" id="IPR051048">
    <property type="entry name" value="Peptidase_S8/S53_subtilisin"/>
</dbReference>
<dbReference type="SUPFAM" id="SSF52743">
    <property type="entry name" value="Subtilisin-like"/>
    <property type="match status" value="1"/>
</dbReference>
<keyword evidence="2 4" id="KW-0378">Hydrolase</keyword>